<dbReference type="EMBL" id="CAJOBH010145507">
    <property type="protein sequence ID" value="CAF4824520.1"/>
    <property type="molecule type" value="Genomic_DNA"/>
</dbReference>
<dbReference type="EMBL" id="CAJOBJ010119975">
    <property type="protein sequence ID" value="CAF4671448.1"/>
    <property type="molecule type" value="Genomic_DNA"/>
</dbReference>
<sequence>NPGALAHLERTSSNRKYDTTESGVDERSFVNPSAFKYLEGMSEAGPPQTSVHSSAGPSIDTKSYVKPDSFRHLE</sequence>
<evidence type="ECO:0000313" key="6">
    <source>
        <dbReference type="Proteomes" id="UP000681967"/>
    </source>
</evidence>
<protein>
    <submittedName>
        <fullName evidence="4">Uncharacterized protein</fullName>
    </submittedName>
</protein>
<feature type="compositionally biased region" description="Basic and acidic residues" evidence="1">
    <location>
        <begin position="7"/>
        <end position="25"/>
    </location>
</feature>
<feature type="compositionally biased region" description="Basic and acidic residues" evidence="1">
    <location>
        <begin position="63"/>
        <end position="74"/>
    </location>
</feature>
<name>A0A8S3BGY1_9BILA</name>
<feature type="compositionally biased region" description="Polar residues" evidence="1">
    <location>
        <begin position="47"/>
        <end position="56"/>
    </location>
</feature>
<dbReference type="EMBL" id="CAJOBH010122427">
    <property type="protein sequence ID" value="CAF4717990.1"/>
    <property type="molecule type" value="Genomic_DNA"/>
</dbReference>
<feature type="region of interest" description="Disordered" evidence="1">
    <location>
        <begin position="39"/>
        <end position="74"/>
    </location>
</feature>
<proteinExistence type="predicted"/>
<evidence type="ECO:0000313" key="5">
    <source>
        <dbReference type="EMBL" id="CAF4972498.1"/>
    </source>
</evidence>
<feature type="region of interest" description="Disordered" evidence="1">
    <location>
        <begin position="1"/>
        <end position="25"/>
    </location>
</feature>
<evidence type="ECO:0000256" key="1">
    <source>
        <dbReference type="SAM" id="MobiDB-lite"/>
    </source>
</evidence>
<reference evidence="4" key="1">
    <citation type="submission" date="2021-02" db="EMBL/GenBank/DDBJ databases">
        <authorList>
            <person name="Nowell W R."/>
        </authorList>
    </citation>
    <scope>NUCLEOTIDE SEQUENCE</scope>
</reference>
<evidence type="ECO:0000313" key="2">
    <source>
        <dbReference type="EMBL" id="CAF4671448.1"/>
    </source>
</evidence>
<feature type="non-terminal residue" evidence="4">
    <location>
        <position position="74"/>
    </location>
</feature>
<accession>A0A8S3BGY1</accession>
<dbReference type="AlphaFoldDB" id="A0A8S3BGY1"/>
<dbReference type="Proteomes" id="UP000681967">
    <property type="component" value="Unassembled WGS sequence"/>
</dbReference>
<gene>
    <name evidence="3" type="ORF">BYL167_LOCUS44758</name>
    <name evidence="4" type="ORF">BYL167_LOCUS49139</name>
    <name evidence="2" type="ORF">GIL414_LOCUS41905</name>
    <name evidence="5" type="ORF">GIL414_LOCUS55505</name>
</gene>
<dbReference type="EMBL" id="CAJOBJ010197285">
    <property type="protein sequence ID" value="CAF4972498.1"/>
    <property type="molecule type" value="Genomic_DNA"/>
</dbReference>
<feature type="non-terminal residue" evidence="4">
    <location>
        <position position="1"/>
    </location>
</feature>
<organism evidence="4 6">
    <name type="scientific">Rotaria magnacalcarata</name>
    <dbReference type="NCBI Taxonomy" id="392030"/>
    <lineage>
        <taxon>Eukaryota</taxon>
        <taxon>Metazoa</taxon>
        <taxon>Spiralia</taxon>
        <taxon>Gnathifera</taxon>
        <taxon>Rotifera</taxon>
        <taxon>Eurotatoria</taxon>
        <taxon>Bdelloidea</taxon>
        <taxon>Philodinida</taxon>
        <taxon>Philodinidae</taxon>
        <taxon>Rotaria</taxon>
    </lineage>
</organism>
<evidence type="ECO:0000313" key="3">
    <source>
        <dbReference type="EMBL" id="CAF4717990.1"/>
    </source>
</evidence>
<evidence type="ECO:0000313" key="4">
    <source>
        <dbReference type="EMBL" id="CAF4824520.1"/>
    </source>
</evidence>
<comment type="caution">
    <text evidence="4">The sequence shown here is derived from an EMBL/GenBank/DDBJ whole genome shotgun (WGS) entry which is preliminary data.</text>
</comment>
<dbReference type="Proteomes" id="UP000681720">
    <property type="component" value="Unassembled WGS sequence"/>
</dbReference>